<proteinExistence type="predicted"/>
<reference evidence="2 3" key="1">
    <citation type="journal article" date="2019" name="Int. J. Syst. Evol. Microbiol.">
        <title>The Global Catalogue of Microorganisms (GCM) 10K type strain sequencing project: providing services to taxonomists for standard genome sequencing and annotation.</title>
        <authorList>
            <consortium name="The Broad Institute Genomics Platform"/>
            <consortium name="The Broad Institute Genome Sequencing Center for Infectious Disease"/>
            <person name="Wu L."/>
            <person name="Ma J."/>
        </authorList>
    </citation>
    <scope>NUCLEOTIDE SEQUENCE [LARGE SCALE GENOMIC DNA]</scope>
    <source>
        <strain evidence="2 3">JCM 15933</strain>
    </source>
</reference>
<feature type="transmembrane region" description="Helical" evidence="1">
    <location>
        <begin position="317"/>
        <end position="344"/>
    </location>
</feature>
<feature type="transmembrane region" description="Helical" evidence="1">
    <location>
        <begin position="252"/>
        <end position="274"/>
    </location>
</feature>
<accession>A0ABN2A5Y6</accession>
<keyword evidence="1" id="KW-0812">Transmembrane</keyword>
<dbReference type="EMBL" id="BAAAQD010000004">
    <property type="protein sequence ID" value="GAA1511787.1"/>
    <property type="molecule type" value="Genomic_DNA"/>
</dbReference>
<sequence>MSPTLGGVTGPAQRATLPTIPRQRVQPDGVRTPAATTSRKTRLVTVGAVVAGLAVLLLGYLRMARATPTNSDAAANALQAWDMLHGDVLLRGWTLSDVSFYSTELLQYALIEVFFGLDQRVVHVASATTYLLLIVFASLAAKGDATGRAAWARVAVVVATLLVPQPHGGWAVVLYAPDHTGTAVPLLLAWLLVDRRSATPLRRWWPVGVLVVLALAQVADPLAMFIGAVPLALVSAARLIRGRTWRGTDAHLLAAAAGSVVLAHALLALVWWAGGFSVHSPVARFSPAAELGDHVVTAVNATAHNYGAYLPTLDGPLALAAGLVNLALLLLVVAALGATVVRFFRTSPDGASPDGSSPGGGDRIAQVLTAATLVNLSAFIASTQAGDIGSARQIVAVLPFGAVLAARVWGDRLLTAAPAVRRIGAVAGVILVVAFATQSAGAKPQPPEAHEVAEYLVAHDLRYGLGSYWGSNVITLASNGRAQVAPVIGPDIRSYRWESDADWYDATKHDARFLVIDLKHARYGTVDAAVAQFGVPVERHDFGRWALLVYDHNLLAGLPAQCGGLAAATHTHCPPLSPKIPGAGLLD</sequence>
<keyword evidence="1" id="KW-1133">Transmembrane helix</keyword>
<dbReference type="Proteomes" id="UP001501470">
    <property type="component" value="Unassembled WGS sequence"/>
</dbReference>
<name>A0ABN2A5Y6_9ACTN</name>
<evidence type="ECO:0008006" key="4">
    <source>
        <dbReference type="Google" id="ProtNLM"/>
    </source>
</evidence>
<keyword evidence="1" id="KW-0472">Membrane</keyword>
<evidence type="ECO:0000313" key="3">
    <source>
        <dbReference type="Proteomes" id="UP001501470"/>
    </source>
</evidence>
<gene>
    <name evidence="2" type="ORF">GCM10009827_027550</name>
</gene>
<keyword evidence="3" id="KW-1185">Reference proteome</keyword>
<organism evidence="2 3">
    <name type="scientific">Dactylosporangium maewongense</name>
    <dbReference type="NCBI Taxonomy" id="634393"/>
    <lineage>
        <taxon>Bacteria</taxon>
        <taxon>Bacillati</taxon>
        <taxon>Actinomycetota</taxon>
        <taxon>Actinomycetes</taxon>
        <taxon>Micromonosporales</taxon>
        <taxon>Micromonosporaceae</taxon>
        <taxon>Dactylosporangium</taxon>
    </lineage>
</organism>
<feature type="transmembrane region" description="Helical" evidence="1">
    <location>
        <begin position="43"/>
        <end position="61"/>
    </location>
</feature>
<feature type="transmembrane region" description="Helical" evidence="1">
    <location>
        <begin position="222"/>
        <end position="240"/>
    </location>
</feature>
<comment type="caution">
    <text evidence="2">The sequence shown here is derived from an EMBL/GenBank/DDBJ whole genome shotgun (WGS) entry which is preliminary data.</text>
</comment>
<protein>
    <recommendedName>
        <fullName evidence="4">Glycosyltransferase RgtA/B/C/D-like domain-containing protein</fullName>
    </recommendedName>
</protein>
<dbReference type="RefSeq" id="WP_344502226.1">
    <property type="nucleotide sequence ID" value="NZ_BAAAQD010000004.1"/>
</dbReference>
<feature type="transmembrane region" description="Helical" evidence="1">
    <location>
        <begin position="150"/>
        <end position="167"/>
    </location>
</feature>
<evidence type="ECO:0000313" key="2">
    <source>
        <dbReference type="EMBL" id="GAA1511787.1"/>
    </source>
</evidence>
<feature type="transmembrane region" description="Helical" evidence="1">
    <location>
        <begin position="121"/>
        <end position="141"/>
    </location>
</feature>
<evidence type="ECO:0000256" key="1">
    <source>
        <dbReference type="SAM" id="Phobius"/>
    </source>
</evidence>